<dbReference type="Proteomes" id="UP000008312">
    <property type="component" value="Unassembled WGS sequence"/>
</dbReference>
<feature type="domain" description="Thioredoxin" evidence="2">
    <location>
        <begin position="120"/>
        <end position="226"/>
    </location>
</feature>
<keyword evidence="1" id="KW-1133">Transmembrane helix</keyword>
<proteinExistence type="predicted"/>
<dbReference type="GO" id="GO:0005788">
    <property type="term" value="C:endoplasmic reticulum lumen"/>
    <property type="evidence" value="ECO:0007669"/>
    <property type="project" value="TreeGrafter"/>
</dbReference>
<keyword evidence="1" id="KW-0472">Membrane</keyword>
<sequence length="301" mass="33763">MDSVSILMEYCRGFPCLPNSFFPKLLHQKMSHTLDCRKIDLNRQVTSTKHNSYFSIIYIVLCSASRKLFFPTIIPNHPPQTIGIPINPSISNHFHLNIAISNEIVLLALVFLCFSLCASEMITLTSENFYEEIYSSGRKGNWIIMFTAPWTSIKKKYVPVFTDLAKEIGSEVNVATISATDNPVTASEFGISNYPTIIFIVGKKYAVYHGSIHLNALKELVSETYKYLDYKSIPKAPSPFIAYVDRVVNFLERQLSTSPLLICGIFVFVGIVCGVFLVLIGELVLQPVEAPSPIKEDFPVC</sequence>
<reference evidence="3" key="1">
    <citation type="submission" date="2010-02" db="EMBL/GenBank/DDBJ databases">
        <title>Sequencing and annotation of the Blastocystis hominis genome.</title>
        <authorList>
            <person name="Wincker P."/>
        </authorList>
    </citation>
    <scope>NUCLEOTIDE SEQUENCE</scope>
    <source>
        <strain evidence="3">Singapore isolate B</strain>
    </source>
</reference>
<feature type="transmembrane region" description="Helical" evidence="1">
    <location>
        <begin position="53"/>
        <end position="74"/>
    </location>
</feature>
<evidence type="ECO:0000313" key="3">
    <source>
        <dbReference type="EMBL" id="CBK22632.2"/>
    </source>
</evidence>
<dbReference type="CDD" id="cd02961">
    <property type="entry name" value="PDI_a_family"/>
    <property type="match status" value="1"/>
</dbReference>
<name>D8M2Q9_BLAHO</name>
<dbReference type="PANTHER" id="PTHR45815:SF3">
    <property type="entry name" value="PROTEIN DISULFIDE-ISOMERASE A6"/>
    <property type="match status" value="1"/>
</dbReference>
<dbReference type="PROSITE" id="PS51352">
    <property type="entry name" value="THIOREDOXIN_2"/>
    <property type="match status" value="1"/>
</dbReference>
<accession>D8M2Q9</accession>
<dbReference type="Pfam" id="PF00085">
    <property type="entry name" value="Thioredoxin"/>
    <property type="match status" value="1"/>
</dbReference>
<evidence type="ECO:0000259" key="2">
    <source>
        <dbReference type="PROSITE" id="PS51352"/>
    </source>
</evidence>
<dbReference type="EMBL" id="FN668650">
    <property type="protein sequence ID" value="CBK22632.2"/>
    <property type="molecule type" value="Genomic_DNA"/>
</dbReference>
<dbReference type="GO" id="GO:0034976">
    <property type="term" value="P:response to endoplasmic reticulum stress"/>
    <property type="evidence" value="ECO:0007669"/>
    <property type="project" value="TreeGrafter"/>
</dbReference>
<protein>
    <recommendedName>
        <fullName evidence="2">Thioredoxin domain-containing protein</fullName>
    </recommendedName>
</protein>
<dbReference type="InterPro" id="IPR013766">
    <property type="entry name" value="Thioredoxin_domain"/>
</dbReference>
<dbReference type="GeneID" id="24919873"/>
<evidence type="ECO:0000313" key="4">
    <source>
        <dbReference type="Proteomes" id="UP000008312"/>
    </source>
</evidence>
<dbReference type="OrthoDB" id="427280at2759"/>
<dbReference type="SUPFAM" id="SSF52833">
    <property type="entry name" value="Thioredoxin-like"/>
    <property type="match status" value="1"/>
</dbReference>
<dbReference type="GO" id="GO:0015035">
    <property type="term" value="F:protein-disulfide reductase activity"/>
    <property type="evidence" value="ECO:0007669"/>
    <property type="project" value="TreeGrafter"/>
</dbReference>
<keyword evidence="4" id="KW-1185">Reference proteome</keyword>
<gene>
    <name evidence="3" type="ORF">GSBLH_T00002730001</name>
</gene>
<dbReference type="Gene3D" id="3.40.30.10">
    <property type="entry name" value="Glutaredoxin"/>
    <property type="match status" value="1"/>
</dbReference>
<dbReference type="RefSeq" id="XP_012896680.1">
    <property type="nucleotide sequence ID" value="XM_013041226.1"/>
</dbReference>
<keyword evidence="1" id="KW-0812">Transmembrane</keyword>
<dbReference type="AlphaFoldDB" id="D8M2Q9"/>
<dbReference type="InParanoid" id="D8M2Q9"/>
<dbReference type="PANTHER" id="PTHR45815">
    <property type="entry name" value="PROTEIN DISULFIDE-ISOMERASE A6"/>
    <property type="match status" value="1"/>
</dbReference>
<feature type="transmembrane region" description="Helical" evidence="1">
    <location>
        <begin position="260"/>
        <end position="280"/>
    </location>
</feature>
<feature type="transmembrane region" description="Helical" evidence="1">
    <location>
        <begin position="94"/>
        <end position="118"/>
    </location>
</feature>
<dbReference type="InterPro" id="IPR036249">
    <property type="entry name" value="Thioredoxin-like_sf"/>
</dbReference>
<evidence type="ECO:0000256" key="1">
    <source>
        <dbReference type="SAM" id="Phobius"/>
    </source>
</evidence>
<organism evidence="3">
    <name type="scientific">Blastocystis hominis</name>
    <dbReference type="NCBI Taxonomy" id="12968"/>
    <lineage>
        <taxon>Eukaryota</taxon>
        <taxon>Sar</taxon>
        <taxon>Stramenopiles</taxon>
        <taxon>Bigyra</taxon>
        <taxon>Opalozoa</taxon>
        <taxon>Opalinata</taxon>
        <taxon>Blastocystidae</taxon>
        <taxon>Blastocystis</taxon>
    </lineage>
</organism>